<dbReference type="HOGENOM" id="CLU_488440_0_0_1"/>
<dbReference type="Proteomes" id="UP000054166">
    <property type="component" value="Unassembled WGS sequence"/>
</dbReference>
<reference evidence="2" key="2">
    <citation type="submission" date="2015-01" db="EMBL/GenBank/DDBJ databases">
        <title>Evolutionary Origins and Diversification of the Mycorrhizal Mutualists.</title>
        <authorList>
            <consortium name="DOE Joint Genome Institute"/>
            <consortium name="Mycorrhizal Genomics Consortium"/>
            <person name="Kohler A."/>
            <person name="Kuo A."/>
            <person name="Nagy L.G."/>
            <person name="Floudas D."/>
            <person name="Copeland A."/>
            <person name="Barry K.W."/>
            <person name="Cichocki N."/>
            <person name="Veneault-Fourrey C."/>
            <person name="LaButti K."/>
            <person name="Lindquist E.A."/>
            <person name="Lipzen A."/>
            <person name="Lundell T."/>
            <person name="Morin E."/>
            <person name="Murat C."/>
            <person name="Riley R."/>
            <person name="Ohm R."/>
            <person name="Sun H."/>
            <person name="Tunlid A."/>
            <person name="Henrissat B."/>
            <person name="Grigoriev I.V."/>
            <person name="Hibbett D.S."/>
            <person name="Martin F."/>
        </authorList>
    </citation>
    <scope>NUCLEOTIDE SEQUENCE [LARGE SCALE GENOMIC DNA]</scope>
    <source>
        <strain evidence="2">F 1598</strain>
    </source>
</reference>
<evidence type="ECO:0000313" key="2">
    <source>
        <dbReference type="Proteomes" id="UP000054166"/>
    </source>
</evidence>
<dbReference type="AlphaFoldDB" id="A0A0C3B8Q3"/>
<organism evidence="1 2">
    <name type="scientific">Piloderma croceum (strain F 1598)</name>
    <dbReference type="NCBI Taxonomy" id="765440"/>
    <lineage>
        <taxon>Eukaryota</taxon>
        <taxon>Fungi</taxon>
        <taxon>Dikarya</taxon>
        <taxon>Basidiomycota</taxon>
        <taxon>Agaricomycotina</taxon>
        <taxon>Agaricomycetes</taxon>
        <taxon>Agaricomycetidae</taxon>
        <taxon>Atheliales</taxon>
        <taxon>Atheliaceae</taxon>
        <taxon>Piloderma</taxon>
    </lineage>
</organism>
<dbReference type="OrthoDB" id="4202165at2759"/>
<evidence type="ECO:0000313" key="1">
    <source>
        <dbReference type="EMBL" id="KIM73692.1"/>
    </source>
</evidence>
<keyword evidence="2" id="KW-1185">Reference proteome</keyword>
<name>A0A0C3B8Q3_PILCF</name>
<reference evidence="1 2" key="1">
    <citation type="submission" date="2014-04" db="EMBL/GenBank/DDBJ databases">
        <authorList>
            <consortium name="DOE Joint Genome Institute"/>
            <person name="Kuo A."/>
            <person name="Tarkka M."/>
            <person name="Buscot F."/>
            <person name="Kohler A."/>
            <person name="Nagy L.G."/>
            <person name="Floudas D."/>
            <person name="Copeland A."/>
            <person name="Barry K.W."/>
            <person name="Cichocki N."/>
            <person name="Veneault-Fourrey C."/>
            <person name="LaButti K."/>
            <person name="Lindquist E.A."/>
            <person name="Lipzen A."/>
            <person name="Lundell T."/>
            <person name="Morin E."/>
            <person name="Murat C."/>
            <person name="Sun H."/>
            <person name="Tunlid A."/>
            <person name="Henrissat B."/>
            <person name="Grigoriev I.V."/>
            <person name="Hibbett D.S."/>
            <person name="Martin F."/>
            <person name="Nordberg H.P."/>
            <person name="Cantor M.N."/>
            <person name="Hua S.X."/>
        </authorList>
    </citation>
    <scope>NUCLEOTIDE SEQUENCE [LARGE SCALE GENOMIC DNA]</scope>
    <source>
        <strain evidence="1 2">F 1598</strain>
    </source>
</reference>
<gene>
    <name evidence="1" type="ORF">PILCRDRAFT_92943</name>
</gene>
<sequence>MFVLLLDEDDDLTGGCGRCVSDVNGQAWVSELDVWEREEREIISVCDIERRDGVFELTAERRGGLNREGMKLLAGVRLGRACSLELFGIGRGPEDDISGMFSSTTFELVFGISLGMKGTDLIEDCGTGISFGLLRTLDNRAREAWLVEMLMRDVQTNVCGTRCFNRRTTIHEPSKIQCQFLHRVVQVLLVRSTEVYEFAIVVHQGIGVVDKITKCGQASHSQLAGNEPELEQTKWPDIKTHWTLEGGFAVKHDKQQKIRRDSDQLYLYFKVTGIDASRTTVILSHTLLKAPDCTLTAFHSAMSQTQTSHTSYKHPQSQGTEVKGGFSNATALFDHDPMELVDMALRRLQSGGVQPVEWRSRLFRRMGVPVINMIWGLPPSEPPNLLLQTGGDLYAKGRLHRMTKSIVLGAVRYFILFPLSFSSFSAADLTSVSSPTYLSSQPHSTSTILVPRPPAVYASILRMMLSYPRYCPTRTVLESDLSEFIGYNLYDLQDGFIDLRDDELWEELEVDRRIDDAAQIVKGLGCSGEWRKGEERMRDALAAVVEGSGSIDFLPWAK</sequence>
<protein>
    <submittedName>
        <fullName evidence="1">Uncharacterized protein</fullName>
    </submittedName>
</protein>
<accession>A0A0C3B8Q3</accession>
<proteinExistence type="predicted"/>
<dbReference type="EMBL" id="KN833076">
    <property type="protein sequence ID" value="KIM73692.1"/>
    <property type="molecule type" value="Genomic_DNA"/>
</dbReference>
<dbReference type="InParanoid" id="A0A0C3B8Q3"/>